<keyword evidence="4" id="KW-1185">Reference proteome</keyword>
<name>A0A1G9LGL3_9PROT</name>
<protein>
    <recommendedName>
        <fullName evidence="2">Ketoreductase domain-containing protein</fullName>
    </recommendedName>
</protein>
<dbReference type="SUPFAM" id="SSF51735">
    <property type="entry name" value="NAD(P)-binding Rossmann-fold domains"/>
    <property type="match status" value="1"/>
</dbReference>
<dbReference type="PRINTS" id="PR00080">
    <property type="entry name" value="SDRFAMILY"/>
</dbReference>
<dbReference type="InterPro" id="IPR057326">
    <property type="entry name" value="KR_dom"/>
</dbReference>
<dbReference type="GO" id="GO:0008202">
    <property type="term" value="P:steroid metabolic process"/>
    <property type="evidence" value="ECO:0007669"/>
    <property type="project" value="TreeGrafter"/>
</dbReference>
<dbReference type="PANTHER" id="PTHR43313:SF1">
    <property type="entry name" value="3BETA-HYDROXYSTEROID DEHYDROGENASE DHS-16"/>
    <property type="match status" value="1"/>
</dbReference>
<evidence type="ECO:0000259" key="2">
    <source>
        <dbReference type="SMART" id="SM00822"/>
    </source>
</evidence>
<accession>A0A1G9LGL3</accession>
<evidence type="ECO:0000313" key="3">
    <source>
        <dbReference type="EMBL" id="SDL61080.1"/>
    </source>
</evidence>
<dbReference type="Proteomes" id="UP000199759">
    <property type="component" value="Unassembled WGS sequence"/>
</dbReference>
<proteinExistence type="inferred from homology"/>
<dbReference type="OrthoDB" id="9793825at2"/>
<feature type="domain" description="Ketoreductase" evidence="2">
    <location>
        <begin position="6"/>
        <end position="189"/>
    </location>
</feature>
<evidence type="ECO:0000313" key="4">
    <source>
        <dbReference type="Proteomes" id="UP000199759"/>
    </source>
</evidence>
<dbReference type="PRINTS" id="PR00081">
    <property type="entry name" value="GDHRDH"/>
</dbReference>
<dbReference type="AlphaFoldDB" id="A0A1G9LGL3"/>
<dbReference type="InterPro" id="IPR036291">
    <property type="entry name" value="NAD(P)-bd_dom_sf"/>
</dbReference>
<dbReference type="SMART" id="SM00822">
    <property type="entry name" value="PKS_KR"/>
    <property type="match status" value="1"/>
</dbReference>
<dbReference type="STRING" id="144026.SAMN04488568_10150"/>
<gene>
    <name evidence="3" type="ORF">SAMN04488568_10150</name>
</gene>
<dbReference type="EMBL" id="FNHG01000001">
    <property type="protein sequence ID" value="SDL61080.1"/>
    <property type="molecule type" value="Genomic_DNA"/>
</dbReference>
<dbReference type="RefSeq" id="WP_091764992.1">
    <property type="nucleotide sequence ID" value="NZ_FNHG01000001.1"/>
</dbReference>
<sequence>MTNPTPSAVVTGASTGIGHACTAELTARGWHVFAGVRKPADADRLKEEFGAAVTPLIMEVTDTASMQSAADTVRAALNGVTLKGLINNAGIAVAGPMLTVPIEEFEHQLDVNVTGVVRTTQAFGPLLGADESLTGEPGRIVMMSSMAGEMGAPFLGPYSASKHAVEGLSKSLRREMMLFGIEVIVLGPGAVATPIWAKSDEVDISPYEGSVYYKALTRLRNYMSKSGPEGFPPSVIADRAFRALTENKPRFRYAIVPKRLTNWSLPRMLPERMVNNIVAKGLGLTRRKR</sequence>
<dbReference type="InterPro" id="IPR002347">
    <property type="entry name" value="SDR_fam"/>
</dbReference>
<dbReference type="InterPro" id="IPR020904">
    <property type="entry name" value="Sc_DH/Rdtase_CS"/>
</dbReference>
<organism evidence="3 4">
    <name type="scientific">Maricaulis salignorans</name>
    <dbReference type="NCBI Taxonomy" id="144026"/>
    <lineage>
        <taxon>Bacteria</taxon>
        <taxon>Pseudomonadati</taxon>
        <taxon>Pseudomonadota</taxon>
        <taxon>Alphaproteobacteria</taxon>
        <taxon>Maricaulales</taxon>
        <taxon>Maricaulaceae</taxon>
        <taxon>Maricaulis</taxon>
    </lineage>
</organism>
<evidence type="ECO:0000256" key="1">
    <source>
        <dbReference type="RuleBase" id="RU000363"/>
    </source>
</evidence>
<dbReference type="GO" id="GO:0016491">
    <property type="term" value="F:oxidoreductase activity"/>
    <property type="evidence" value="ECO:0007669"/>
    <property type="project" value="TreeGrafter"/>
</dbReference>
<dbReference type="Pfam" id="PF00106">
    <property type="entry name" value="adh_short"/>
    <property type="match status" value="1"/>
</dbReference>
<reference evidence="3 4" key="1">
    <citation type="submission" date="2016-10" db="EMBL/GenBank/DDBJ databases">
        <authorList>
            <person name="de Groot N.N."/>
        </authorList>
    </citation>
    <scope>NUCLEOTIDE SEQUENCE [LARGE SCALE GENOMIC DNA]</scope>
    <source>
        <strain evidence="3 4">DSM 16077</strain>
    </source>
</reference>
<dbReference type="PROSITE" id="PS00061">
    <property type="entry name" value="ADH_SHORT"/>
    <property type="match status" value="1"/>
</dbReference>
<dbReference type="PANTHER" id="PTHR43313">
    <property type="entry name" value="SHORT-CHAIN DEHYDROGENASE/REDUCTASE FAMILY 9C"/>
    <property type="match status" value="1"/>
</dbReference>
<comment type="similarity">
    <text evidence="1">Belongs to the short-chain dehydrogenases/reductases (SDR) family.</text>
</comment>
<dbReference type="Gene3D" id="3.40.50.720">
    <property type="entry name" value="NAD(P)-binding Rossmann-like Domain"/>
    <property type="match status" value="1"/>
</dbReference>